<dbReference type="Proteomes" id="UP001156903">
    <property type="component" value="Unassembled WGS sequence"/>
</dbReference>
<organism evidence="1 2">
    <name type="scientific">Hydrogenophaga electricum</name>
    <dbReference type="NCBI Taxonomy" id="1230953"/>
    <lineage>
        <taxon>Bacteria</taxon>
        <taxon>Pseudomonadati</taxon>
        <taxon>Pseudomonadota</taxon>
        <taxon>Betaproteobacteria</taxon>
        <taxon>Burkholderiales</taxon>
        <taxon>Comamonadaceae</taxon>
        <taxon>Hydrogenophaga</taxon>
    </lineage>
</organism>
<dbReference type="CDD" id="cd09627">
    <property type="entry name" value="DOMON_murB_like"/>
    <property type="match status" value="1"/>
</dbReference>
<evidence type="ECO:0000313" key="1">
    <source>
        <dbReference type="EMBL" id="GLS14489.1"/>
    </source>
</evidence>
<dbReference type="Gene3D" id="2.60.40.1190">
    <property type="match status" value="1"/>
</dbReference>
<dbReference type="EMBL" id="BSPB01000012">
    <property type="protein sequence ID" value="GLS14489.1"/>
    <property type="molecule type" value="Genomic_DNA"/>
</dbReference>
<reference evidence="2" key="1">
    <citation type="journal article" date="2019" name="Int. J. Syst. Evol. Microbiol.">
        <title>The Global Catalogue of Microorganisms (GCM) 10K type strain sequencing project: providing services to taxonomists for standard genome sequencing and annotation.</title>
        <authorList>
            <consortium name="The Broad Institute Genomics Platform"/>
            <consortium name="The Broad Institute Genome Sequencing Center for Infectious Disease"/>
            <person name="Wu L."/>
            <person name="Ma J."/>
        </authorList>
    </citation>
    <scope>NUCLEOTIDE SEQUENCE [LARGE SCALE GENOMIC DNA]</scope>
    <source>
        <strain evidence="2">NBRC 109341</strain>
    </source>
</reference>
<protein>
    <recommendedName>
        <fullName evidence="3">DOMON-like domain-containing protein</fullName>
    </recommendedName>
</protein>
<gene>
    <name evidence="1" type="ORF">GCM10007935_19200</name>
</gene>
<comment type="caution">
    <text evidence="1">The sequence shown here is derived from an EMBL/GenBank/DDBJ whole genome shotgun (WGS) entry which is preliminary data.</text>
</comment>
<sequence>MALLSECGARSRHPMSQPLTIPATCHLDAHPAHPCPVPLRLSVSLAPRLHAGAPGIGLRYVLAGDCVRVRMPAPVSGPGPADGLWQHTCFEAFVALEGAAAYREFNFSPSGQWAAYRFSQERVRDLPAEQQAGPARPAMDITTLRRRWTLDVHLPLDALPGDAGDVRCWGLSAVIETTDGHLSHWALHHPAPRPDFHHPAGRTLRLPVHAA</sequence>
<evidence type="ECO:0000313" key="2">
    <source>
        <dbReference type="Proteomes" id="UP001156903"/>
    </source>
</evidence>
<accession>A0ABQ6C654</accession>
<proteinExistence type="predicted"/>
<keyword evidence="2" id="KW-1185">Reference proteome</keyword>
<evidence type="ECO:0008006" key="3">
    <source>
        <dbReference type="Google" id="ProtNLM"/>
    </source>
</evidence>
<name>A0ABQ6C654_9BURK</name>